<evidence type="ECO:0000256" key="1">
    <source>
        <dbReference type="ARBA" id="ARBA00004202"/>
    </source>
</evidence>
<accession>A0A0E2HFP7</accession>
<protein>
    <recommendedName>
        <fullName evidence="10">ABC transporter domain-containing protein</fullName>
    </recommendedName>
</protein>
<dbReference type="InterPro" id="IPR003439">
    <property type="entry name" value="ABC_transporter-like_ATP-bd"/>
</dbReference>
<dbReference type="GO" id="GO:0016887">
    <property type="term" value="F:ATP hydrolysis activity"/>
    <property type="evidence" value="ECO:0007669"/>
    <property type="project" value="InterPro"/>
</dbReference>
<dbReference type="GeneID" id="57964807"/>
<evidence type="ECO:0000256" key="4">
    <source>
        <dbReference type="ARBA" id="ARBA00022597"/>
    </source>
</evidence>
<dbReference type="GO" id="GO:0005886">
    <property type="term" value="C:plasma membrane"/>
    <property type="evidence" value="ECO:0007669"/>
    <property type="project" value="UniProtKB-SubCell"/>
</dbReference>
<dbReference type="Pfam" id="PF00005">
    <property type="entry name" value="ABC_tran"/>
    <property type="match status" value="2"/>
</dbReference>
<dbReference type="InterPro" id="IPR017871">
    <property type="entry name" value="ABC_transporter-like_CS"/>
</dbReference>
<keyword evidence="6" id="KW-0547">Nucleotide-binding</keyword>
<dbReference type="InterPro" id="IPR027417">
    <property type="entry name" value="P-loop_NTPase"/>
</dbReference>
<sequence>MEQLLRMEDICKSFSEVRVLNKIKLELRQGEVHALLGENGAGKSTLIKILGGAYTRDGGEIYVNGQKADITDVESAKKYGIRIIHQELMLISYMTIAENIFLGQEPRTRLGTVDTDKMNSETAKFLAEMELSLKPTDLVGKLNIAQQQMIEIIRAISFGAKIIVMDEPTSSLTDTEVEVLFKAIRKLKENGVGIIYISHRMSELDIIADRITVMRDGEYVDTVVTKETDHDKLVSLMVGRSLGDLYEKHYHATDEVVLKIEHLLSGREVRDVTFDLHKGEVLGFSGLVGSGRSEAMKCIFGLRKKEKGKIYISGKEAKINSVRDAMGYGIGLVPEDRKKEGIYAIQGIRFNTTIEVLREFLKNGRYDWDKELALTKEYVDDVMQTKYAGMEQPIGRLSGGNQQKVIISRWLLATKNILILDEPTRGIDVKTKSDIYHLIDRLTAQGLSIIFISSEMPELINMCDRIVVMNQGYTTGVLEREEFSQERIMSLATMEL</sequence>
<name>A0A0E2HFP7_9FIRM</name>
<dbReference type="InterPro" id="IPR003593">
    <property type="entry name" value="AAA+_ATPase"/>
</dbReference>
<dbReference type="PROSITE" id="PS00211">
    <property type="entry name" value="ABC_TRANSPORTER_1"/>
    <property type="match status" value="1"/>
</dbReference>
<dbReference type="PANTHER" id="PTHR43790:SF3">
    <property type="entry name" value="D-ALLOSE IMPORT ATP-BINDING PROTEIN ALSA-RELATED"/>
    <property type="match status" value="1"/>
</dbReference>
<reference evidence="11 12" key="1">
    <citation type="submission" date="2013-01" db="EMBL/GenBank/DDBJ databases">
        <title>The Genome Sequence of Clostridium clostridioforme 90A8.</title>
        <authorList>
            <consortium name="The Broad Institute Genome Sequencing Platform"/>
            <person name="Earl A."/>
            <person name="Ward D."/>
            <person name="Feldgarden M."/>
            <person name="Gevers D."/>
            <person name="Courvalin P."/>
            <person name="Lambert T."/>
            <person name="Walker B."/>
            <person name="Young S.K."/>
            <person name="Zeng Q."/>
            <person name="Gargeya S."/>
            <person name="Fitzgerald M."/>
            <person name="Haas B."/>
            <person name="Abouelleil A."/>
            <person name="Alvarado L."/>
            <person name="Arachchi H.M."/>
            <person name="Berlin A.M."/>
            <person name="Chapman S.B."/>
            <person name="Dewar J."/>
            <person name="Goldberg J."/>
            <person name="Griggs A."/>
            <person name="Gujja S."/>
            <person name="Hansen M."/>
            <person name="Howarth C."/>
            <person name="Imamovic A."/>
            <person name="Larimer J."/>
            <person name="McCowan C."/>
            <person name="Murphy C."/>
            <person name="Neiman D."/>
            <person name="Pearson M."/>
            <person name="Priest M."/>
            <person name="Roberts A."/>
            <person name="Saif S."/>
            <person name="Shea T."/>
            <person name="Sisk P."/>
            <person name="Sykes S."/>
            <person name="Wortman J."/>
            <person name="Nusbaum C."/>
            <person name="Birren B."/>
        </authorList>
    </citation>
    <scope>NUCLEOTIDE SEQUENCE [LARGE SCALE GENOMIC DNA]</scope>
    <source>
        <strain evidence="11 12">90A8</strain>
    </source>
</reference>
<feature type="domain" description="ABC transporter" evidence="10">
    <location>
        <begin position="252"/>
        <end position="496"/>
    </location>
</feature>
<evidence type="ECO:0000256" key="2">
    <source>
        <dbReference type="ARBA" id="ARBA00022448"/>
    </source>
</evidence>
<dbReference type="Proteomes" id="UP000013085">
    <property type="component" value="Unassembled WGS sequence"/>
</dbReference>
<dbReference type="PANTHER" id="PTHR43790">
    <property type="entry name" value="CARBOHYDRATE TRANSPORT ATP-BINDING PROTEIN MG119-RELATED"/>
    <property type="match status" value="1"/>
</dbReference>
<keyword evidence="3" id="KW-1003">Cell membrane</keyword>
<evidence type="ECO:0000256" key="8">
    <source>
        <dbReference type="ARBA" id="ARBA00022967"/>
    </source>
</evidence>
<dbReference type="AlphaFoldDB" id="A0A0E2HFP7"/>
<keyword evidence="8" id="KW-1278">Translocase</keyword>
<dbReference type="FunFam" id="3.40.50.300:FF:000127">
    <property type="entry name" value="Ribose import ATP-binding protein RbsA"/>
    <property type="match status" value="1"/>
</dbReference>
<evidence type="ECO:0000256" key="7">
    <source>
        <dbReference type="ARBA" id="ARBA00022840"/>
    </source>
</evidence>
<dbReference type="CDD" id="cd03215">
    <property type="entry name" value="ABC_Carb_Monos_II"/>
    <property type="match status" value="1"/>
</dbReference>
<proteinExistence type="predicted"/>
<organism evidence="11 12">
    <name type="scientific">[Clostridium] clostridioforme 90A8</name>
    <dbReference type="NCBI Taxonomy" id="999408"/>
    <lineage>
        <taxon>Bacteria</taxon>
        <taxon>Bacillati</taxon>
        <taxon>Bacillota</taxon>
        <taxon>Clostridia</taxon>
        <taxon>Lachnospirales</taxon>
        <taxon>Lachnospiraceae</taxon>
        <taxon>Enterocloster</taxon>
    </lineage>
</organism>
<evidence type="ECO:0000313" key="12">
    <source>
        <dbReference type="Proteomes" id="UP000013085"/>
    </source>
</evidence>
<evidence type="ECO:0000259" key="10">
    <source>
        <dbReference type="PROSITE" id="PS50893"/>
    </source>
</evidence>
<dbReference type="Gene3D" id="3.40.50.300">
    <property type="entry name" value="P-loop containing nucleotide triphosphate hydrolases"/>
    <property type="match status" value="2"/>
</dbReference>
<dbReference type="GO" id="GO:0005524">
    <property type="term" value="F:ATP binding"/>
    <property type="evidence" value="ECO:0007669"/>
    <property type="project" value="UniProtKB-KW"/>
</dbReference>
<evidence type="ECO:0000313" key="11">
    <source>
        <dbReference type="EMBL" id="ENZ18945.1"/>
    </source>
</evidence>
<keyword evidence="9" id="KW-0472">Membrane</keyword>
<evidence type="ECO:0000256" key="9">
    <source>
        <dbReference type="ARBA" id="ARBA00023136"/>
    </source>
</evidence>
<gene>
    <name evidence="11" type="ORF">HMPREF1090_00817</name>
</gene>
<dbReference type="PROSITE" id="PS50893">
    <property type="entry name" value="ABC_TRANSPORTER_2"/>
    <property type="match status" value="2"/>
</dbReference>
<comment type="caution">
    <text evidence="11">The sequence shown here is derived from an EMBL/GenBank/DDBJ whole genome shotgun (WGS) entry which is preliminary data.</text>
</comment>
<dbReference type="CDD" id="cd03216">
    <property type="entry name" value="ABC_Carb_Monos_I"/>
    <property type="match status" value="1"/>
</dbReference>
<dbReference type="EMBL" id="AGYR01000006">
    <property type="protein sequence ID" value="ENZ18945.1"/>
    <property type="molecule type" value="Genomic_DNA"/>
</dbReference>
<keyword evidence="5" id="KW-0677">Repeat</keyword>
<dbReference type="HOGENOM" id="CLU_000604_92_3_9"/>
<keyword evidence="2" id="KW-0813">Transport</keyword>
<dbReference type="SMART" id="SM00382">
    <property type="entry name" value="AAA"/>
    <property type="match status" value="2"/>
</dbReference>
<evidence type="ECO:0000256" key="6">
    <source>
        <dbReference type="ARBA" id="ARBA00022741"/>
    </source>
</evidence>
<feature type="domain" description="ABC transporter" evidence="10">
    <location>
        <begin position="5"/>
        <end position="241"/>
    </location>
</feature>
<dbReference type="PATRIC" id="fig|999408.3.peg.865"/>
<keyword evidence="7" id="KW-0067">ATP-binding</keyword>
<comment type="subcellular location">
    <subcellularLocation>
        <location evidence="1">Cell membrane</location>
        <topology evidence="1">Peripheral membrane protein</topology>
    </subcellularLocation>
</comment>
<evidence type="ECO:0000256" key="3">
    <source>
        <dbReference type="ARBA" id="ARBA00022475"/>
    </source>
</evidence>
<evidence type="ECO:0000256" key="5">
    <source>
        <dbReference type="ARBA" id="ARBA00022737"/>
    </source>
</evidence>
<dbReference type="InterPro" id="IPR050107">
    <property type="entry name" value="ABC_carbohydrate_import_ATPase"/>
</dbReference>
<dbReference type="SUPFAM" id="SSF52540">
    <property type="entry name" value="P-loop containing nucleoside triphosphate hydrolases"/>
    <property type="match status" value="2"/>
</dbReference>
<dbReference type="RefSeq" id="WP_002583802.1">
    <property type="nucleotide sequence ID" value="NZ_KB850998.1"/>
</dbReference>
<keyword evidence="4" id="KW-0762">Sugar transport</keyword>